<keyword evidence="4" id="KW-1185">Reference proteome</keyword>
<protein>
    <submittedName>
        <fullName evidence="3">6323_t:CDS:1</fullName>
    </submittedName>
</protein>
<organism evidence="3 4">
    <name type="scientific">Ambispora leptoticha</name>
    <dbReference type="NCBI Taxonomy" id="144679"/>
    <lineage>
        <taxon>Eukaryota</taxon>
        <taxon>Fungi</taxon>
        <taxon>Fungi incertae sedis</taxon>
        <taxon>Mucoromycota</taxon>
        <taxon>Glomeromycotina</taxon>
        <taxon>Glomeromycetes</taxon>
        <taxon>Archaeosporales</taxon>
        <taxon>Ambisporaceae</taxon>
        <taxon>Ambispora</taxon>
    </lineage>
</organism>
<evidence type="ECO:0000259" key="2">
    <source>
        <dbReference type="Pfam" id="PF17292"/>
    </source>
</evidence>
<dbReference type="GO" id="GO:0042393">
    <property type="term" value="F:histone binding"/>
    <property type="evidence" value="ECO:0007669"/>
    <property type="project" value="TreeGrafter"/>
</dbReference>
<dbReference type="PANTHER" id="PTHR45849">
    <property type="entry name" value="FACT COMPLEX SUBUNIT SSRP1"/>
    <property type="match status" value="1"/>
</dbReference>
<proteinExistence type="predicted"/>
<dbReference type="OrthoDB" id="498543at2759"/>
<reference evidence="3" key="1">
    <citation type="submission" date="2021-06" db="EMBL/GenBank/DDBJ databases">
        <authorList>
            <person name="Kallberg Y."/>
            <person name="Tangrot J."/>
            <person name="Rosling A."/>
        </authorList>
    </citation>
    <scope>NUCLEOTIDE SEQUENCE</scope>
    <source>
        <strain evidence="3">FL130A</strain>
    </source>
</reference>
<dbReference type="GO" id="GO:0035101">
    <property type="term" value="C:FACT complex"/>
    <property type="evidence" value="ECO:0007669"/>
    <property type="project" value="TreeGrafter"/>
</dbReference>
<dbReference type="InterPro" id="IPR038167">
    <property type="entry name" value="SSRP1_sf"/>
</dbReference>
<name>A0A9N9B291_9GLOM</name>
<comment type="caution">
    <text evidence="3">The sequence shown here is derived from an EMBL/GenBank/DDBJ whole genome shotgun (WGS) entry which is preliminary data.</text>
</comment>
<dbReference type="Gene3D" id="2.30.29.30">
    <property type="entry name" value="Pleckstrin-homology domain (PH domain)/Phosphotyrosine-binding domain (PTB)"/>
    <property type="match status" value="1"/>
</dbReference>
<sequence length="214" mass="24207">MGEAKSIQFDQIYYEPNSEPGVLKLAPIGLGWKTTLTDTILTVPSEDFKKMQWIHVARNYQLRIQRKNGDALKFDGFLKDVSVLGGIAKPDFDTLRELVKSNYRLNLEIKELSVKGWNWGKTDFQGSQLLFNVGNKTAFELPLNQVANTNLASRNEVNLEFMQPEQIDEDAQRGALKTLVHELVEMRFYIPGMVIVAGEGIAEEISAASMFYET</sequence>
<dbReference type="Pfam" id="PF17292">
    <property type="entry name" value="POB3_N"/>
    <property type="match status" value="1"/>
</dbReference>
<evidence type="ECO:0000313" key="4">
    <source>
        <dbReference type="Proteomes" id="UP000789508"/>
    </source>
</evidence>
<gene>
    <name evidence="3" type="ORF">ALEPTO_LOCUS5872</name>
</gene>
<dbReference type="GO" id="GO:0031491">
    <property type="term" value="F:nucleosome binding"/>
    <property type="evidence" value="ECO:0007669"/>
    <property type="project" value="TreeGrafter"/>
</dbReference>
<feature type="domain" description="FACT complex subunit SSRP1/POB3 N-terminal PH" evidence="2">
    <location>
        <begin position="8"/>
        <end position="108"/>
    </location>
</feature>
<dbReference type="Gene3D" id="2.30.29.220">
    <property type="entry name" value="Structure-specific recognition protein (SSRP1)"/>
    <property type="match status" value="1"/>
</dbReference>
<evidence type="ECO:0000259" key="1">
    <source>
        <dbReference type="Pfam" id="PF03531"/>
    </source>
</evidence>
<dbReference type="Pfam" id="PF03531">
    <property type="entry name" value="SSrecog"/>
    <property type="match status" value="1"/>
</dbReference>
<feature type="non-terminal residue" evidence="3">
    <location>
        <position position="214"/>
    </location>
</feature>
<dbReference type="InterPro" id="IPR011993">
    <property type="entry name" value="PH-like_dom_sf"/>
</dbReference>
<dbReference type="InterPro" id="IPR024954">
    <property type="entry name" value="SSRP1_DD"/>
</dbReference>
<dbReference type="AlphaFoldDB" id="A0A9N9B291"/>
<dbReference type="PANTHER" id="PTHR45849:SF1">
    <property type="entry name" value="FACT COMPLEX SUBUNIT SSRP1"/>
    <property type="match status" value="1"/>
</dbReference>
<dbReference type="EMBL" id="CAJVPS010001800">
    <property type="protein sequence ID" value="CAG8550904.1"/>
    <property type="molecule type" value="Genomic_DNA"/>
</dbReference>
<feature type="domain" description="SSRP1 dimerization" evidence="1">
    <location>
        <begin position="116"/>
        <end position="192"/>
    </location>
</feature>
<dbReference type="InterPro" id="IPR050454">
    <property type="entry name" value="RTT106/SSRP1_HistChap/FACT"/>
</dbReference>
<dbReference type="Proteomes" id="UP000789508">
    <property type="component" value="Unassembled WGS sequence"/>
</dbReference>
<evidence type="ECO:0000313" key="3">
    <source>
        <dbReference type="EMBL" id="CAG8550904.1"/>
    </source>
</evidence>
<dbReference type="InterPro" id="IPR035417">
    <property type="entry name" value="SSRP1/POB3_N"/>
</dbReference>
<accession>A0A9N9B291</accession>